<evidence type="ECO:0000256" key="1">
    <source>
        <dbReference type="ARBA" id="ARBA00005298"/>
    </source>
</evidence>
<dbReference type="Gene3D" id="2.60.40.640">
    <property type="match status" value="1"/>
</dbReference>
<dbReference type="OrthoDB" id="2333384at2759"/>
<reference evidence="5 6" key="1">
    <citation type="submission" date="2018-08" db="EMBL/GenBank/DDBJ databases">
        <title>Draft genome of the lignicolous fungus Coniochaeta pulveracea.</title>
        <authorList>
            <person name="Borstlap C.J."/>
            <person name="De Witt R.N."/>
            <person name="Botha A."/>
            <person name="Volschenk H."/>
        </authorList>
    </citation>
    <scope>NUCLEOTIDE SEQUENCE [LARGE SCALE GENOMIC DNA]</scope>
    <source>
        <strain evidence="5 6">CAB683</strain>
    </source>
</reference>
<feature type="region of interest" description="Disordered" evidence="3">
    <location>
        <begin position="437"/>
        <end position="500"/>
    </location>
</feature>
<evidence type="ECO:0000313" key="6">
    <source>
        <dbReference type="Proteomes" id="UP000275385"/>
    </source>
</evidence>
<dbReference type="PANTHER" id="PTHR11188:SF17">
    <property type="entry name" value="FI21816P1"/>
    <property type="match status" value="1"/>
</dbReference>
<dbReference type="STRING" id="177199.A0A420YLB7"/>
<feature type="compositionally biased region" description="Polar residues" evidence="3">
    <location>
        <begin position="471"/>
        <end position="481"/>
    </location>
</feature>
<dbReference type="AlphaFoldDB" id="A0A420YLB7"/>
<keyword evidence="6" id="KW-1185">Reference proteome</keyword>
<evidence type="ECO:0000259" key="4">
    <source>
        <dbReference type="SMART" id="SM01017"/>
    </source>
</evidence>
<comment type="caution">
    <text evidence="5">The sequence shown here is derived from an EMBL/GenBank/DDBJ whole genome shotgun (WGS) entry which is preliminary data.</text>
</comment>
<dbReference type="InterPro" id="IPR011021">
    <property type="entry name" value="Arrestin-like_N"/>
</dbReference>
<dbReference type="GO" id="GO:0030674">
    <property type="term" value="F:protein-macromolecule adaptor activity"/>
    <property type="evidence" value="ECO:0007669"/>
    <property type="project" value="TreeGrafter"/>
</dbReference>
<comment type="subunit">
    <text evidence="2">Interacts with hulA.</text>
</comment>
<name>A0A420YLB7_9PEZI</name>
<dbReference type="InterPro" id="IPR014756">
    <property type="entry name" value="Ig_E-set"/>
</dbReference>
<dbReference type="GO" id="GO:0005829">
    <property type="term" value="C:cytosol"/>
    <property type="evidence" value="ECO:0007669"/>
    <property type="project" value="TreeGrafter"/>
</dbReference>
<dbReference type="Pfam" id="PF00339">
    <property type="entry name" value="Arrestin_N"/>
    <property type="match status" value="1"/>
</dbReference>
<dbReference type="SUPFAM" id="SSF81296">
    <property type="entry name" value="E set domains"/>
    <property type="match status" value="1"/>
</dbReference>
<dbReference type="EMBL" id="QVQW01000004">
    <property type="protein sequence ID" value="RKU48625.1"/>
    <property type="molecule type" value="Genomic_DNA"/>
</dbReference>
<sequence length="624" mass="68421">MPSFNPFTSVTGKNALTLFEIRLENDFIVFRGSETESSGQLLKGTVVLCLSAPLKIEDVHLRLTGTLHYAWTDSKVTPTGIARDKVAPSPEIFLNHKWQPFAGIGSEDASGSTRGITLGAGNYEWPFELLLPGNTCESVEGLHEASVTYKLKATVARGKLAYDLHAYKRLRIIRTLESSALEFLHSMSVENIWPNKIEYSIIIPQKAVVFGSSIPLETRFTPLLKGLDIGDITIKLVEVHEIHVRAHNGYPFKEHKKERQVSEWVIPMSREEYWHDMIEETGQEGWLMTTTLDLPRKLGKCVQDVNVHGIKVRHKLKLVVALKNPDGHTSELRATLPVTIFISPNMPLDEEGNLVNQAPQNVPVDEARGAAPPGYGEHVLDALYEDLPLSGMQTPGVQSGMNTPFYGHSRAGSTENLASMMESTTITPAALSSRLQSMSLDPSHRNNSWNSLGHGSGGSLTPHGIHDHHPTSQPASAPLSRQHSDEHGSPPGSHTPEHLEGPTLAELSKVPSYQTAVKTPVKPLTVSSQAGALPDYQTVMSAPSSPTLPHATHSVPGMTLAVALPEPVTSISGFDDQGLNMARPRPTMGRRRQTSHDVYTHNGHSVGDDDRRRLHLMQARERVV</sequence>
<feature type="compositionally biased region" description="Polar residues" evidence="3">
    <location>
        <begin position="437"/>
        <end position="453"/>
    </location>
</feature>
<dbReference type="InterPro" id="IPR011022">
    <property type="entry name" value="Arrestin_C-like"/>
</dbReference>
<dbReference type="GO" id="GO:0005886">
    <property type="term" value="C:plasma membrane"/>
    <property type="evidence" value="ECO:0007669"/>
    <property type="project" value="TreeGrafter"/>
</dbReference>
<dbReference type="GO" id="GO:0070086">
    <property type="term" value="P:ubiquitin-dependent endocytosis"/>
    <property type="evidence" value="ECO:0007669"/>
    <property type="project" value="TreeGrafter"/>
</dbReference>
<dbReference type="Proteomes" id="UP000275385">
    <property type="component" value="Unassembled WGS sequence"/>
</dbReference>
<accession>A0A420YLB7</accession>
<evidence type="ECO:0000256" key="2">
    <source>
        <dbReference type="ARBA" id="ARBA00038766"/>
    </source>
</evidence>
<dbReference type="InterPro" id="IPR014752">
    <property type="entry name" value="Arrestin-like_C"/>
</dbReference>
<dbReference type="PANTHER" id="PTHR11188">
    <property type="entry name" value="ARRESTIN DOMAIN CONTAINING PROTEIN"/>
    <property type="match status" value="1"/>
</dbReference>
<protein>
    <recommendedName>
        <fullName evidence="4">Arrestin C-terminal-like domain-containing protein</fullName>
    </recommendedName>
</protein>
<dbReference type="InterPro" id="IPR050357">
    <property type="entry name" value="Arrestin_domain-protein"/>
</dbReference>
<proteinExistence type="inferred from homology"/>
<feature type="region of interest" description="Disordered" evidence="3">
    <location>
        <begin position="574"/>
        <end position="609"/>
    </location>
</feature>
<organism evidence="5 6">
    <name type="scientific">Coniochaeta pulveracea</name>
    <dbReference type="NCBI Taxonomy" id="177199"/>
    <lineage>
        <taxon>Eukaryota</taxon>
        <taxon>Fungi</taxon>
        <taxon>Dikarya</taxon>
        <taxon>Ascomycota</taxon>
        <taxon>Pezizomycotina</taxon>
        <taxon>Sordariomycetes</taxon>
        <taxon>Sordariomycetidae</taxon>
        <taxon>Coniochaetales</taxon>
        <taxon>Coniochaetaceae</taxon>
        <taxon>Coniochaeta</taxon>
    </lineage>
</organism>
<comment type="similarity">
    <text evidence="1">Belongs to the arrestin family.</text>
</comment>
<feature type="domain" description="Arrestin C-terminal-like" evidence="4">
    <location>
        <begin position="193"/>
        <end position="345"/>
    </location>
</feature>
<dbReference type="GO" id="GO:0031625">
    <property type="term" value="F:ubiquitin protein ligase binding"/>
    <property type="evidence" value="ECO:0007669"/>
    <property type="project" value="TreeGrafter"/>
</dbReference>
<gene>
    <name evidence="5" type="ORF">DL546_008929</name>
</gene>
<evidence type="ECO:0000313" key="5">
    <source>
        <dbReference type="EMBL" id="RKU48625.1"/>
    </source>
</evidence>
<evidence type="ECO:0000256" key="3">
    <source>
        <dbReference type="SAM" id="MobiDB-lite"/>
    </source>
</evidence>
<dbReference type="SMART" id="SM01017">
    <property type="entry name" value="Arrestin_C"/>
    <property type="match status" value="1"/>
</dbReference>
<dbReference type="Pfam" id="PF02752">
    <property type="entry name" value="Arrestin_C"/>
    <property type="match status" value="1"/>
</dbReference>